<protein>
    <submittedName>
        <fullName evidence="4">Polyprotein protein</fullName>
    </submittedName>
</protein>
<keyword evidence="2" id="KW-0812">Transmembrane</keyword>
<organism evidence="4 5">
    <name type="scientific">Solanum tuberosum</name>
    <name type="common">Potato</name>
    <dbReference type="NCBI Taxonomy" id="4113"/>
    <lineage>
        <taxon>Eukaryota</taxon>
        <taxon>Viridiplantae</taxon>
        <taxon>Streptophyta</taxon>
        <taxon>Embryophyta</taxon>
        <taxon>Tracheophyta</taxon>
        <taxon>Spermatophyta</taxon>
        <taxon>Magnoliopsida</taxon>
        <taxon>eudicotyledons</taxon>
        <taxon>Gunneridae</taxon>
        <taxon>Pentapetalae</taxon>
        <taxon>asterids</taxon>
        <taxon>lamiids</taxon>
        <taxon>Solanales</taxon>
        <taxon>Solanaceae</taxon>
        <taxon>Solanoideae</taxon>
        <taxon>Solaneae</taxon>
        <taxon>Solanum</taxon>
    </lineage>
</organism>
<reference evidence="5" key="1">
    <citation type="journal article" date="2011" name="Nature">
        <title>Genome sequence and analysis of the tuber crop potato.</title>
        <authorList>
            <consortium name="The Potato Genome Sequencing Consortium"/>
        </authorList>
    </citation>
    <scope>NUCLEOTIDE SEQUENCE [LARGE SCALE GENOMIC DNA]</scope>
    <source>
        <strain evidence="5">cv. DM1-3 516 R44</strain>
    </source>
</reference>
<dbReference type="AlphaFoldDB" id="M1DNF1"/>
<dbReference type="PANTHER" id="PTHR33180">
    <property type="entry name" value="PHOTOSYSTEM II CP43 REACTION CENTER PROTEIN"/>
    <property type="match status" value="1"/>
</dbReference>
<keyword evidence="2" id="KW-1133">Transmembrane helix</keyword>
<evidence type="ECO:0000256" key="1">
    <source>
        <dbReference type="SAM" id="MobiDB-lite"/>
    </source>
</evidence>
<dbReference type="PANTHER" id="PTHR33180:SF31">
    <property type="entry name" value="POLYPROTEIN PROTEIN"/>
    <property type="match status" value="1"/>
</dbReference>
<evidence type="ECO:0000313" key="5">
    <source>
        <dbReference type="Proteomes" id="UP000011115"/>
    </source>
</evidence>
<feature type="region of interest" description="Disordered" evidence="1">
    <location>
        <begin position="345"/>
        <end position="387"/>
    </location>
</feature>
<feature type="region of interest" description="Disordered" evidence="1">
    <location>
        <begin position="200"/>
        <end position="250"/>
    </location>
</feature>
<keyword evidence="2" id="KW-0472">Membrane</keyword>
<dbReference type="EnsemblPlants" id="PGSC0003DMT400091797">
    <property type="protein sequence ID" value="PGSC0003DMT400091797"/>
    <property type="gene ID" value="PGSC0003DMG400041368"/>
</dbReference>
<proteinExistence type="predicted"/>
<dbReference type="Gramene" id="PGSC0003DMT400091797">
    <property type="protein sequence ID" value="PGSC0003DMT400091797"/>
    <property type="gene ID" value="PGSC0003DMG400041368"/>
</dbReference>
<dbReference type="GO" id="GO:0009523">
    <property type="term" value="C:photosystem II"/>
    <property type="evidence" value="ECO:0000318"/>
    <property type="project" value="GO_Central"/>
</dbReference>
<evidence type="ECO:0000313" key="4">
    <source>
        <dbReference type="EnsemblPlants" id="PGSC0003DMT400091797"/>
    </source>
</evidence>
<dbReference type="GO" id="GO:0009579">
    <property type="term" value="C:thylakoid"/>
    <property type="evidence" value="ECO:0000318"/>
    <property type="project" value="GO_Central"/>
</dbReference>
<feature type="compositionally biased region" description="Acidic residues" evidence="1">
    <location>
        <begin position="374"/>
        <end position="387"/>
    </location>
</feature>
<feature type="compositionally biased region" description="Polar residues" evidence="1">
    <location>
        <begin position="240"/>
        <end position="250"/>
    </location>
</feature>
<feature type="domain" description="Putative plant transposon protein" evidence="3">
    <location>
        <begin position="46"/>
        <end position="163"/>
    </location>
</feature>
<reference evidence="4" key="2">
    <citation type="submission" date="2015-06" db="UniProtKB">
        <authorList>
            <consortium name="EnsemblPlants"/>
        </authorList>
    </citation>
    <scope>IDENTIFICATION</scope>
    <source>
        <strain evidence="4">DM1-3 516 R44</strain>
    </source>
</reference>
<sequence length="387" mass="42092">MLRCLTCSSIMSSSSSLGHGVITSLLGSGILLSLWGVVPINKKKSSEFRPVKSVIVRGKEVECHNEHINVVLGRPLHSVLPYQGLPIVLSLDDLKGWFSPMISDITLGVGAPIEKRGMNIASRYWLGFINSRILPSQNESILRHPKAAFLGSVMARIWIDLVLLVFIGYGYENQTETNISTFSCSDHRVMLAKFTRKEVDRRRAAPSDSSPEVAVDSLPVEASSSTPASDPSGIPAYSFPSHTPGISSSSQPARITQAMILKIGQLAYSADVRATHLENSIPGMINRVILAALTQLQTVVDALTVRVISCESRQEESSKFAALKAEIASLRKDVDYLKSTDFTSLIERPDDKDAPETTGDVPGDDAAYAKSDTETDEELISMEAEET</sequence>
<feature type="transmembrane region" description="Helical" evidence="2">
    <location>
        <begin position="20"/>
        <end position="40"/>
    </location>
</feature>
<keyword evidence="5" id="KW-1185">Reference proteome</keyword>
<dbReference type="InParanoid" id="M1DNF1"/>
<dbReference type="HOGENOM" id="CLU_029307_2_3_1"/>
<evidence type="ECO:0000256" key="2">
    <source>
        <dbReference type="SAM" id="Phobius"/>
    </source>
</evidence>
<evidence type="ECO:0000259" key="3">
    <source>
        <dbReference type="Pfam" id="PF20167"/>
    </source>
</evidence>
<accession>M1DNF1</accession>
<dbReference type="Pfam" id="PF20167">
    <property type="entry name" value="Transposase_32"/>
    <property type="match status" value="1"/>
</dbReference>
<dbReference type="InterPro" id="IPR046796">
    <property type="entry name" value="Transposase_32_dom"/>
</dbReference>
<name>M1DNF1_SOLTU</name>
<dbReference type="Proteomes" id="UP000011115">
    <property type="component" value="Unassembled WGS sequence"/>
</dbReference>
<dbReference type="PaxDb" id="4113-PGSC0003DMT400091797"/>